<dbReference type="Gene3D" id="1.25.40.80">
    <property type="match status" value="1"/>
</dbReference>
<dbReference type="GO" id="GO:0005634">
    <property type="term" value="C:nucleus"/>
    <property type="evidence" value="ECO:0007669"/>
    <property type="project" value="TreeGrafter"/>
</dbReference>
<evidence type="ECO:0000256" key="7">
    <source>
        <dbReference type="SAM" id="MobiDB-lite"/>
    </source>
</evidence>
<feature type="site" description="Electron transfer via tryptophanyl radical" evidence="6">
    <location>
        <position position="500"/>
    </location>
</feature>
<dbReference type="Gene3D" id="3.40.50.620">
    <property type="entry name" value="HUPs"/>
    <property type="match status" value="1"/>
</dbReference>
<feature type="binding site" evidence="5">
    <location>
        <begin position="347"/>
        <end position="351"/>
    </location>
    <ligand>
        <name>FAD</name>
        <dbReference type="ChEBI" id="CHEBI:57692"/>
    </ligand>
</feature>
<dbReference type="GO" id="GO:0005737">
    <property type="term" value="C:cytoplasm"/>
    <property type="evidence" value="ECO:0007669"/>
    <property type="project" value="TreeGrafter"/>
</dbReference>
<reference evidence="9 10" key="1">
    <citation type="journal article" date="2020" name="ISME J.">
        <title>Uncovering the hidden diversity of litter-decomposition mechanisms in mushroom-forming fungi.</title>
        <authorList>
            <person name="Floudas D."/>
            <person name="Bentzer J."/>
            <person name="Ahren D."/>
            <person name="Johansson T."/>
            <person name="Persson P."/>
            <person name="Tunlid A."/>
        </authorList>
    </citation>
    <scope>NUCLEOTIDE SEQUENCE [LARGE SCALE GENOMIC DNA]</scope>
    <source>
        <strain evidence="9 10">CBS 291.85</strain>
    </source>
</reference>
<feature type="binding site" evidence="5">
    <location>
        <position position="389"/>
    </location>
    <ligand>
        <name>FAD</name>
        <dbReference type="ChEBI" id="CHEBI:57692"/>
    </ligand>
</feature>
<evidence type="ECO:0000259" key="8">
    <source>
        <dbReference type="PROSITE" id="PS51645"/>
    </source>
</evidence>
<dbReference type="InterPro" id="IPR005101">
    <property type="entry name" value="Cryptochr/Photolyase_FAD-bd"/>
</dbReference>
<dbReference type="Pfam" id="PF03441">
    <property type="entry name" value="FAD_binding_7"/>
    <property type="match status" value="1"/>
</dbReference>
<feature type="site" description="Electron transfer via tryptophanyl radical" evidence="6">
    <location>
        <position position="424"/>
    </location>
</feature>
<feature type="region of interest" description="Disordered" evidence="7">
    <location>
        <begin position="1"/>
        <end position="31"/>
    </location>
</feature>
<dbReference type="InterPro" id="IPR014729">
    <property type="entry name" value="Rossmann-like_a/b/a_fold"/>
</dbReference>
<dbReference type="Gene3D" id="1.10.579.10">
    <property type="entry name" value="DNA Cyclobutane Dipyrimidine Photolyase, subunit A, domain 3"/>
    <property type="match status" value="1"/>
</dbReference>
<keyword evidence="10" id="KW-1185">Reference proteome</keyword>
<gene>
    <name evidence="9" type="ORF">D9758_008838</name>
</gene>
<feature type="compositionally biased region" description="Polar residues" evidence="7">
    <location>
        <begin position="12"/>
        <end position="21"/>
    </location>
</feature>
<dbReference type="Pfam" id="PF00875">
    <property type="entry name" value="DNA_photolyase"/>
    <property type="match status" value="1"/>
</dbReference>
<dbReference type="PANTHER" id="PTHR11455">
    <property type="entry name" value="CRYPTOCHROME"/>
    <property type="match status" value="1"/>
</dbReference>
<feature type="binding site" evidence="5">
    <location>
        <begin position="392"/>
        <end position="399"/>
    </location>
    <ligand>
        <name>FAD</name>
        <dbReference type="ChEBI" id="CHEBI:57692"/>
    </ligand>
</feature>
<dbReference type="GO" id="GO:0006139">
    <property type="term" value="P:nucleobase-containing compound metabolic process"/>
    <property type="evidence" value="ECO:0007669"/>
    <property type="project" value="UniProtKB-ARBA"/>
</dbReference>
<keyword evidence="2 5" id="KW-0285">Flavoprotein</keyword>
<evidence type="ECO:0000256" key="6">
    <source>
        <dbReference type="PIRSR" id="PIRSR602081-2"/>
    </source>
</evidence>
<dbReference type="EMBL" id="JAACJM010000129">
    <property type="protein sequence ID" value="KAF5344091.1"/>
    <property type="molecule type" value="Genomic_DNA"/>
</dbReference>
<dbReference type="SUPFAM" id="SSF52425">
    <property type="entry name" value="Cryptochrome/photolyase, N-terminal domain"/>
    <property type="match status" value="1"/>
</dbReference>
<dbReference type="GO" id="GO:0043153">
    <property type="term" value="P:entrainment of circadian clock by photoperiod"/>
    <property type="evidence" value="ECO:0007669"/>
    <property type="project" value="TreeGrafter"/>
</dbReference>
<accession>A0A8H5CLP6</accession>
<dbReference type="PROSITE" id="PS51645">
    <property type="entry name" value="PHR_CRY_ALPHA_BETA"/>
    <property type="match status" value="1"/>
</dbReference>
<dbReference type="InterPro" id="IPR018394">
    <property type="entry name" value="DNA_photolyase_1_CS_C"/>
</dbReference>
<dbReference type="PROSITE" id="PS00394">
    <property type="entry name" value="DNA_PHOTOLYASES_1_1"/>
    <property type="match status" value="1"/>
</dbReference>
<comment type="cofactor">
    <cofactor evidence="5">
        <name>FAD</name>
        <dbReference type="ChEBI" id="CHEBI:57692"/>
    </cofactor>
    <text evidence="5">Binds 1 FAD per subunit.</text>
</comment>
<comment type="caution">
    <text evidence="9">The sequence shown here is derived from an EMBL/GenBank/DDBJ whole genome shotgun (WGS) entry which is preliminary data.</text>
</comment>
<dbReference type="Proteomes" id="UP000559256">
    <property type="component" value="Unassembled WGS sequence"/>
</dbReference>
<feature type="site" description="Electron transfer via tryptophanyl radical" evidence="6">
    <location>
        <position position="523"/>
    </location>
</feature>
<dbReference type="InterPro" id="IPR036134">
    <property type="entry name" value="Crypto/Photolyase_FAD-like_sf"/>
</dbReference>
<feature type="binding site" evidence="5">
    <location>
        <position position="335"/>
    </location>
    <ligand>
        <name>FAD</name>
        <dbReference type="ChEBI" id="CHEBI:57692"/>
    </ligand>
</feature>
<evidence type="ECO:0000256" key="2">
    <source>
        <dbReference type="ARBA" id="ARBA00022630"/>
    </source>
</evidence>
<sequence length="608" mass="68595">MALSRSFKMSKRSLSPSSAHPSQKRLKSSFMPNKVATAEAATKVDQDPPLFKLLYAVQNAVKPKQGKSVVYWMRMADLRISDNRALSQASTEAKKEGVPLIALFIISPQDFLAHDRGARRIDFTLRNLTMIKESLSKLRIPLHIITHDVRKTLPSGVISFLKDLSCKSLHANIEYEVDELRRDIKVCELAKSSGISATFVHDKCIVEPGLVKTKENKAYAVYSPYQRNWLATLNDDVAHFLDESPKPNPNSEDVCKSKEFSHLFETPVPKSIPGFELDDEDRKTMETVWPTGEDVAFEILDQFLQTKARTSQMGAVDPLANGAQNSDKASRITKYKVDRDDASRNTTSRLSPYLAAGVISSRACVRATMKLQNNSDKVDGGKDTGIGRWVQELAWRDFYINILVSFPRVSMGRPYLEKYANVVWELHREDGNKGAKEGAYDSDPVGDGKDNEALKKWKEGRTGVPVVDAAMRCVNQMGWVHNRFRMIAAMFLTKDLMMDWRVGEKYFMQNLIDGDLASNNGGWQWSASTGVDPAPYFRIFNPYSQSKKVDPAGDFIRQFVPELAKLRGDDLHDPSESTADKLGYPRPVVRHHEVRDRALRRFKNPGEK</sequence>
<evidence type="ECO:0000256" key="3">
    <source>
        <dbReference type="ARBA" id="ARBA00022827"/>
    </source>
</evidence>
<proteinExistence type="inferred from homology"/>
<dbReference type="GO" id="GO:0003904">
    <property type="term" value="F:deoxyribodipyrimidine photo-lyase activity"/>
    <property type="evidence" value="ECO:0007669"/>
    <property type="project" value="TreeGrafter"/>
</dbReference>
<dbReference type="InterPro" id="IPR006050">
    <property type="entry name" value="DNA_photolyase_N"/>
</dbReference>
<dbReference type="GO" id="GO:0071949">
    <property type="term" value="F:FAD binding"/>
    <property type="evidence" value="ECO:0007669"/>
    <property type="project" value="TreeGrafter"/>
</dbReference>
<dbReference type="AlphaFoldDB" id="A0A8H5CLP6"/>
<dbReference type="GO" id="GO:0032922">
    <property type="term" value="P:circadian regulation of gene expression"/>
    <property type="evidence" value="ECO:0007669"/>
    <property type="project" value="TreeGrafter"/>
</dbReference>
<name>A0A8H5CLP6_9AGAR</name>
<dbReference type="InterPro" id="IPR002081">
    <property type="entry name" value="Cryptochrome/DNA_photolyase_1"/>
</dbReference>
<evidence type="ECO:0000256" key="1">
    <source>
        <dbReference type="ARBA" id="ARBA00005862"/>
    </source>
</evidence>
<evidence type="ECO:0000256" key="5">
    <source>
        <dbReference type="PIRSR" id="PIRSR602081-1"/>
    </source>
</evidence>
<comment type="similarity">
    <text evidence="1">Belongs to the DNA photolyase class-1 family.</text>
</comment>
<keyword evidence="3 5" id="KW-0274">FAD</keyword>
<feature type="binding site" evidence="5">
    <location>
        <begin position="513"/>
        <end position="515"/>
    </location>
    <ligand>
        <name>FAD</name>
        <dbReference type="ChEBI" id="CHEBI:57692"/>
    </ligand>
</feature>
<dbReference type="SUPFAM" id="SSF48173">
    <property type="entry name" value="Cryptochrome/photolyase FAD-binding domain"/>
    <property type="match status" value="1"/>
</dbReference>
<dbReference type="GO" id="GO:0003677">
    <property type="term" value="F:DNA binding"/>
    <property type="evidence" value="ECO:0007669"/>
    <property type="project" value="TreeGrafter"/>
</dbReference>
<evidence type="ECO:0000313" key="9">
    <source>
        <dbReference type="EMBL" id="KAF5344091.1"/>
    </source>
</evidence>
<dbReference type="GO" id="GO:0006950">
    <property type="term" value="P:response to stress"/>
    <property type="evidence" value="ECO:0007669"/>
    <property type="project" value="UniProtKB-ARBA"/>
</dbReference>
<dbReference type="InterPro" id="IPR036155">
    <property type="entry name" value="Crypto/Photolyase_N_sf"/>
</dbReference>
<feature type="domain" description="Photolyase/cryptochrome alpha/beta" evidence="8">
    <location>
        <begin position="68"/>
        <end position="205"/>
    </location>
</feature>
<protein>
    <recommendedName>
        <fullName evidence="8">Photolyase/cryptochrome alpha/beta domain-containing protein</fullName>
    </recommendedName>
</protein>
<keyword evidence="4" id="KW-0157">Chromophore</keyword>
<dbReference type="OrthoDB" id="435881at2759"/>
<evidence type="ECO:0000256" key="4">
    <source>
        <dbReference type="ARBA" id="ARBA00022991"/>
    </source>
</evidence>
<organism evidence="9 10">
    <name type="scientific">Tetrapyrgos nigripes</name>
    <dbReference type="NCBI Taxonomy" id="182062"/>
    <lineage>
        <taxon>Eukaryota</taxon>
        <taxon>Fungi</taxon>
        <taxon>Dikarya</taxon>
        <taxon>Basidiomycota</taxon>
        <taxon>Agaricomycotina</taxon>
        <taxon>Agaricomycetes</taxon>
        <taxon>Agaricomycetidae</taxon>
        <taxon>Agaricales</taxon>
        <taxon>Marasmiineae</taxon>
        <taxon>Marasmiaceae</taxon>
        <taxon>Tetrapyrgos</taxon>
    </lineage>
</organism>
<evidence type="ECO:0000313" key="10">
    <source>
        <dbReference type="Proteomes" id="UP000559256"/>
    </source>
</evidence>
<dbReference type="PANTHER" id="PTHR11455:SF18">
    <property type="entry name" value="SI:CH1073-390K14.1"/>
    <property type="match status" value="1"/>
</dbReference>